<dbReference type="EMBL" id="KZ825847">
    <property type="protein sequence ID" value="PYH95852.1"/>
    <property type="molecule type" value="Genomic_DNA"/>
</dbReference>
<dbReference type="Proteomes" id="UP000247810">
    <property type="component" value="Unassembled WGS sequence"/>
</dbReference>
<proteinExistence type="predicted"/>
<sequence length="420" mass="47898">TDSSQLSEAELPIYIVRRSGWYIIDYHLYLVHNERGKDEHVRRNSMFLYDGLDCRPCHYNELYQPETPHPKDVILFNILPIIERDAPASCRGYVLGFDVEKQALFARQFRWIPDIIEDVWCVWDEGIIKYSVGIKGLLSILHLCIDGRMLSPGEGILTSRELPCDVCEAGGIDDPGMELVIVILFCQWILDVAEPLFVPNIPGFAYIVEEIDRYMDECRNILQRASMRAWGAIKQGYAEQTHKRNSSVNQYVDDLYTFFKSEKKVNSEEDQMRAPGLDTCHKLRRRYEEQRKEHAERRLQGLFAVPEKDSPPESPQGMLRKAIARSQMGLTSRVLSSPRTPPSSSPLQVDGHPADGWSPPSPGIVAPLTEGYDECAATEYDALPLPVLIEQTLGMLMAHPTLDSPKSRARFREFLRDMGL</sequence>
<dbReference type="VEuPathDB" id="FungiDB:BO71DRAFT_300284"/>
<evidence type="ECO:0000313" key="2">
    <source>
        <dbReference type="EMBL" id="PYH95852.1"/>
    </source>
</evidence>
<feature type="non-terminal residue" evidence="2">
    <location>
        <position position="420"/>
    </location>
</feature>
<evidence type="ECO:0000313" key="3">
    <source>
        <dbReference type="Proteomes" id="UP000247810"/>
    </source>
</evidence>
<gene>
    <name evidence="2" type="ORF">BO71DRAFT_300284</name>
</gene>
<feature type="non-terminal residue" evidence="2">
    <location>
        <position position="1"/>
    </location>
</feature>
<keyword evidence="3" id="KW-1185">Reference proteome</keyword>
<feature type="region of interest" description="Disordered" evidence="1">
    <location>
        <begin position="329"/>
        <end position="359"/>
    </location>
</feature>
<dbReference type="OrthoDB" id="4363600at2759"/>
<dbReference type="STRING" id="1448320.A0A319EWB4"/>
<protein>
    <submittedName>
        <fullName evidence="2">Uncharacterized protein</fullName>
    </submittedName>
</protein>
<accession>A0A319EWB4</accession>
<reference evidence="2 3" key="1">
    <citation type="submission" date="2018-02" db="EMBL/GenBank/DDBJ databases">
        <title>The genomes of Aspergillus section Nigri reveals drivers in fungal speciation.</title>
        <authorList>
            <consortium name="DOE Joint Genome Institute"/>
            <person name="Vesth T.C."/>
            <person name="Nybo J."/>
            <person name="Theobald S."/>
            <person name="Brandl J."/>
            <person name="Frisvad J.C."/>
            <person name="Nielsen K.F."/>
            <person name="Lyhne E.K."/>
            <person name="Kogle M.E."/>
            <person name="Kuo A."/>
            <person name="Riley R."/>
            <person name="Clum A."/>
            <person name="Nolan M."/>
            <person name="Lipzen A."/>
            <person name="Salamov A."/>
            <person name="Henrissat B."/>
            <person name="Wiebenga A."/>
            <person name="De vries R.P."/>
            <person name="Grigoriev I.V."/>
            <person name="Mortensen U.H."/>
            <person name="Andersen M.R."/>
            <person name="Baker S.E."/>
        </authorList>
    </citation>
    <scope>NUCLEOTIDE SEQUENCE [LARGE SCALE GENOMIC DNA]</scope>
    <source>
        <strain evidence="2 3">CBS 707.79</strain>
    </source>
</reference>
<name>A0A319EWB4_9EURO</name>
<evidence type="ECO:0000256" key="1">
    <source>
        <dbReference type="SAM" id="MobiDB-lite"/>
    </source>
</evidence>
<organism evidence="2 3">
    <name type="scientific">Aspergillus ellipticus CBS 707.79</name>
    <dbReference type="NCBI Taxonomy" id="1448320"/>
    <lineage>
        <taxon>Eukaryota</taxon>
        <taxon>Fungi</taxon>
        <taxon>Dikarya</taxon>
        <taxon>Ascomycota</taxon>
        <taxon>Pezizomycotina</taxon>
        <taxon>Eurotiomycetes</taxon>
        <taxon>Eurotiomycetidae</taxon>
        <taxon>Eurotiales</taxon>
        <taxon>Aspergillaceae</taxon>
        <taxon>Aspergillus</taxon>
        <taxon>Aspergillus subgen. Circumdati</taxon>
    </lineage>
</organism>
<dbReference type="AlphaFoldDB" id="A0A319EWB4"/>